<feature type="region of interest" description="Disordered" evidence="7">
    <location>
        <begin position="666"/>
        <end position="721"/>
    </location>
</feature>
<evidence type="ECO:0000259" key="8">
    <source>
        <dbReference type="PROSITE" id="PS50011"/>
    </source>
</evidence>
<dbReference type="InterPro" id="IPR011009">
    <property type="entry name" value="Kinase-like_dom_sf"/>
</dbReference>
<dbReference type="InterPro" id="IPR000719">
    <property type="entry name" value="Prot_kinase_dom"/>
</dbReference>
<accession>A0AAD7TZK5</accession>
<feature type="compositionally biased region" description="Basic and acidic residues" evidence="7">
    <location>
        <begin position="710"/>
        <end position="721"/>
    </location>
</feature>
<dbReference type="Pfam" id="PF00069">
    <property type="entry name" value="Pkinase"/>
    <property type="match status" value="1"/>
</dbReference>
<dbReference type="SUPFAM" id="SSF56112">
    <property type="entry name" value="Protein kinase-like (PK-like)"/>
    <property type="match status" value="1"/>
</dbReference>
<feature type="region of interest" description="Disordered" evidence="7">
    <location>
        <begin position="436"/>
        <end position="478"/>
    </location>
</feature>
<dbReference type="EMBL" id="JAPEVG010000038">
    <property type="protein sequence ID" value="KAJ8490194.1"/>
    <property type="molecule type" value="Genomic_DNA"/>
</dbReference>
<keyword evidence="10" id="KW-1185">Reference proteome</keyword>
<dbReference type="Gene3D" id="3.30.200.20">
    <property type="entry name" value="Phosphorylase Kinase, domain 1"/>
    <property type="match status" value="1"/>
</dbReference>
<evidence type="ECO:0000313" key="9">
    <source>
        <dbReference type="EMBL" id="KAJ8490194.1"/>
    </source>
</evidence>
<proteinExistence type="predicted"/>
<evidence type="ECO:0000313" key="10">
    <source>
        <dbReference type="Proteomes" id="UP001215151"/>
    </source>
</evidence>
<feature type="compositionally biased region" description="Low complexity" evidence="7">
    <location>
        <begin position="695"/>
        <end position="709"/>
    </location>
</feature>
<dbReference type="GO" id="GO:0005524">
    <property type="term" value="F:ATP binding"/>
    <property type="evidence" value="ECO:0007669"/>
    <property type="project" value="UniProtKB-UniRule"/>
</dbReference>
<dbReference type="GO" id="GO:0004674">
    <property type="term" value="F:protein serine/threonine kinase activity"/>
    <property type="evidence" value="ECO:0007669"/>
    <property type="project" value="UniProtKB-KW"/>
</dbReference>
<evidence type="ECO:0000256" key="4">
    <source>
        <dbReference type="ARBA" id="ARBA00022777"/>
    </source>
</evidence>
<dbReference type="InterPro" id="IPR017441">
    <property type="entry name" value="Protein_kinase_ATP_BS"/>
</dbReference>
<dbReference type="Gene3D" id="1.10.510.10">
    <property type="entry name" value="Transferase(Phosphotransferase) domain 1"/>
    <property type="match status" value="1"/>
</dbReference>
<organism evidence="9 10">
    <name type="scientific">Trametes cubensis</name>
    <dbReference type="NCBI Taxonomy" id="1111947"/>
    <lineage>
        <taxon>Eukaryota</taxon>
        <taxon>Fungi</taxon>
        <taxon>Dikarya</taxon>
        <taxon>Basidiomycota</taxon>
        <taxon>Agaricomycotina</taxon>
        <taxon>Agaricomycetes</taxon>
        <taxon>Polyporales</taxon>
        <taxon>Polyporaceae</taxon>
        <taxon>Trametes</taxon>
    </lineage>
</organism>
<dbReference type="PROSITE" id="PS00107">
    <property type="entry name" value="PROTEIN_KINASE_ATP"/>
    <property type="match status" value="1"/>
</dbReference>
<feature type="compositionally biased region" description="Low complexity" evidence="7">
    <location>
        <begin position="670"/>
        <end position="679"/>
    </location>
</feature>
<gene>
    <name evidence="9" type="ORF">ONZ51_g2457</name>
</gene>
<evidence type="ECO:0000256" key="5">
    <source>
        <dbReference type="ARBA" id="ARBA00022840"/>
    </source>
</evidence>
<keyword evidence="3 6" id="KW-0547">Nucleotide-binding</keyword>
<dbReference type="PROSITE" id="PS50011">
    <property type="entry name" value="PROTEIN_KINASE_DOM"/>
    <property type="match status" value="1"/>
</dbReference>
<evidence type="ECO:0000256" key="6">
    <source>
        <dbReference type="PROSITE-ProRule" id="PRU10141"/>
    </source>
</evidence>
<evidence type="ECO:0000256" key="7">
    <source>
        <dbReference type="SAM" id="MobiDB-lite"/>
    </source>
</evidence>
<keyword evidence="4" id="KW-0418">Kinase</keyword>
<feature type="compositionally biased region" description="Low complexity" evidence="7">
    <location>
        <begin position="30"/>
        <end position="44"/>
    </location>
</feature>
<dbReference type="Proteomes" id="UP001215151">
    <property type="component" value="Unassembled WGS sequence"/>
</dbReference>
<keyword evidence="5 6" id="KW-0067">ATP-binding</keyword>
<dbReference type="InterPro" id="IPR008271">
    <property type="entry name" value="Ser/Thr_kinase_AS"/>
</dbReference>
<evidence type="ECO:0000256" key="2">
    <source>
        <dbReference type="ARBA" id="ARBA00022679"/>
    </source>
</evidence>
<feature type="compositionally biased region" description="Basic and acidic residues" evidence="7">
    <location>
        <begin position="1"/>
        <end position="12"/>
    </location>
</feature>
<keyword evidence="2" id="KW-0808">Transferase</keyword>
<feature type="binding site" evidence="6">
    <location>
        <position position="118"/>
    </location>
    <ligand>
        <name>ATP</name>
        <dbReference type="ChEBI" id="CHEBI:30616"/>
    </ligand>
</feature>
<dbReference type="AlphaFoldDB" id="A0AAD7TZK5"/>
<dbReference type="PROSITE" id="PS00108">
    <property type="entry name" value="PROTEIN_KINASE_ST"/>
    <property type="match status" value="1"/>
</dbReference>
<dbReference type="FunFam" id="1.10.510.10:FF:000013">
    <property type="entry name" value="Mitogen-activated protein kinase"/>
    <property type="match status" value="1"/>
</dbReference>
<evidence type="ECO:0000256" key="3">
    <source>
        <dbReference type="ARBA" id="ARBA00022741"/>
    </source>
</evidence>
<feature type="compositionally biased region" description="Low complexity" evidence="7">
    <location>
        <begin position="582"/>
        <end position="603"/>
    </location>
</feature>
<dbReference type="CDD" id="cd07834">
    <property type="entry name" value="STKc_MAPK"/>
    <property type="match status" value="1"/>
</dbReference>
<name>A0AAD7TZK5_9APHY</name>
<feature type="region of interest" description="Disordered" evidence="7">
    <location>
        <begin position="1"/>
        <end position="67"/>
    </location>
</feature>
<sequence>MAQNSDENKLETVQRCAAEPSRKNSEGDPSTRASSSSPIPSPGSDNGRRGRSRTRTHAARRSEDMTNRKGYHSLTIASFGKVFHVEKRWKLIRELGSGAYGFVISAADEISGEPVAIKMVTRALEKVALAKRVLREITLLRHFAHENITGLIDVDCTPDLSEMHVYIFMEHDPEWSGLYDPADLHQIIKSGQPLTNEHVQYFVYQVLRGMKYIHSASVVHRDLKPGNLLVNADCELKICDFGLSRGFNSTPDENPTIMTEYVATRWYRAPEIMLVYKAYNTAIDVWSIGCIMAELLMGKPLFKGKDYVDQLNKILDVLGSPDDRAQAYIRSLPFKKQVPFEKLIPTADPQAIDLITKLLKFDPSQRITVVEALEHPWLSAYHDVSDEPECPTKFERWRDIEEIETLTQFREAIWNEIQDYRKEVRSMFFDDLQEPVDRSPSIRRPREVLSPPPIEEAESPTEADPPTSELSTALSPEVVDKARIRDLTSPETDTVTVPLDSSTTATATATTPVITAEGPTQPDRSSERHAQMGDPVYTYVRRSSFMQPSRTSSTYSQFRTRHSVAYPPEHRNSLERAVGIPSAAGPSASTDTGTGTGGESSIAFPTQEYVVPARSRTGSMYGGESGTFTRRLLRTLSTVSIYESGEGLAGGLADIAPIGRYIVERDEALPSEMPQELESPPQPQIPPQEQGGGTQHSSPKSQHSQQSGKSGKDKARFHIHE</sequence>
<feature type="compositionally biased region" description="Basic residues" evidence="7">
    <location>
        <begin position="49"/>
        <end position="59"/>
    </location>
</feature>
<feature type="domain" description="Protein kinase" evidence="8">
    <location>
        <begin position="89"/>
        <end position="378"/>
    </location>
</feature>
<keyword evidence="1" id="KW-0723">Serine/threonine-protein kinase</keyword>
<reference evidence="9" key="1">
    <citation type="submission" date="2022-11" db="EMBL/GenBank/DDBJ databases">
        <title>Genome Sequence of Cubamyces cubensis.</title>
        <authorList>
            <person name="Buettner E."/>
        </authorList>
    </citation>
    <scope>NUCLEOTIDE SEQUENCE</scope>
    <source>
        <strain evidence="9">MPL-01</strain>
    </source>
</reference>
<dbReference type="InterPro" id="IPR050117">
    <property type="entry name" value="MAPK"/>
</dbReference>
<feature type="region of interest" description="Disordered" evidence="7">
    <location>
        <begin position="580"/>
        <end position="610"/>
    </location>
</feature>
<dbReference type="PANTHER" id="PTHR24055">
    <property type="entry name" value="MITOGEN-ACTIVATED PROTEIN KINASE"/>
    <property type="match status" value="1"/>
</dbReference>
<protein>
    <recommendedName>
        <fullName evidence="8">Protein kinase domain-containing protein</fullName>
    </recommendedName>
</protein>
<comment type="caution">
    <text evidence="9">The sequence shown here is derived from an EMBL/GenBank/DDBJ whole genome shotgun (WGS) entry which is preliminary data.</text>
</comment>
<evidence type="ECO:0000256" key="1">
    <source>
        <dbReference type="ARBA" id="ARBA00022527"/>
    </source>
</evidence>
<dbReference type="SMART" id="SM00220">
    <property type="entry name" value="S_TKc"/>
    <property type="match status" value="1"/>
</dbReference>